<evidence type="ECO:0000256" key="2">
    <source>
        <dbReference type="SAM" id="MobiDB-lite"/>
    </source>
</evidence>
<keyword evidence="3" id="KW-1185">Reference proteome</keyword>
<accession>A0AAF3J7I6</accession>
<protein>
    <submittedName>
        <fullName evidence="4">Uncharacterized protein</fullName>
    </submittedName>
</protein>
<organism evidence="3 4">
    <name type="scientific">Mesorhabditis belari</name>
    <dbReference type="NCBI Taxonomy" id="2138241"/>
    <lineage>
        <taxon>Eukaryota</taxon>
        <taxon>Metazoa</taxon>
        <taxon>Ecdysozoa</taxon>
        <taxon>Nematoda</taxon>
        <taxon>Chromadorea</taxon>
        <taxon>Rhabditida</taxon>
        <taxon>Rhabditina</taxon>
        <taxon>Rhabditomorpha</taxon>
        <taxon>Rhabditoidea</taxon>
        <taxon>Rhabditidae</taxon>
        <taxon>Mesorhabditinae</taxon>
        <taxon>Mesorhabditis</taxon>
    </lineage>
</organism>
<dbReference type="AlphaFoldDB" id="A0AAF3J7I6"/>
<feature type="coiled-coil region" evidence="1">
    <location>
        <begin position="345"/>
        <end position="379"/>
    </location>
</feature>
<reference evidence="4" key="1">
    <citation type="submission" date="2024-02" db="UniProtKB">
        <authorList>
            <consortium name="WormBaseParasite"/>
        </authorList>
    </citation>
    <scope>IDENTIFICATION</scope>
</reference>
<dbReference type="WBParaSite" id="MBELARI_LOCUS2108">
    <property type="protein sequence ID" value="MBELARI_LOCUS2108"/>
    <property type="gene ID" value="MBELARI_LOCUS2108"/>
</dbReference>
<proteinExistence type="predicted"/>
<evidence type="ECO:0000313" key="4">
    <source>
        <dbReference type="WBParaSite" id="MBELARI_LOCUS2108"/>
    </source>
</evidence>
<sequence>MQTFQETAEELLGSNSERIPPEDFAGKLDIARKKAYETYDSMQKYGKKETKALEQESFRKALNEKIKSKINHHLARYRDVLFVEALKDGVDTYVQAAKLKAADLFCEVDDSAETFNELLSRHKKARSEAFELFDKRTNYFIDDEGPLVKAKRKELDKKIEEHFLATKREVASKFYRTSRTRLGNELVGVVRKSLEDSRSYVQDHHEMESFITEAQGKASLHFIGKVRELVEELTMTFEFLDSLQLEKYFNAYKSEQIERMITNEIASYKLGCETKFSLAGLKEKLNEVQEKGVGDKDKMEKEAQKWQRQAQTIFEKIQGLSAENDQRAKKRVEESEQFDSLQETFTNSDKKYDKLKAENERLERELREVKASNQLLSKVDSSAEPFVNKAKDKKRLNLATRLAANEILLGGSAEKIAEEIR</sequence>
<dbReference type="Proteomes" id="UP000887575">
    <property type="component" value="Unassembled WGS sequence"/>
</dbReference>
<keyword evidence="1" id="KW-0175">Coiled coil</keyword>
<evidence type="ECO:0000256" key="1">
    <source>
        <dbReference type="SAM" id="Coils"/>
    </source>
</evidence>
<feature type="region of interest" description="Disordered" evidence="2">
    <location>
        <begin position="1"/>
        <end position="20"/>
    </location>
</feature>
<name>A0AAF3J7I6_9BILA</name>
<evidence type="ECO:0000313" key="3">
    <source>
        <dbReference type="Proteomes" id="UP000887575"/>
    </source>
</evidence>